<dbReference type="GO" id="GO:0016887">
    <property type="term" value="F:ATP hydrolysis activity"/>
    <property type="evidence" value="ECO:0007669"/>
    <property type="project" value="RHEA"/>
</dbReference>
<dbReference type="EC" id="5.6.2.3" evidence="1"/>
<feature type="compositionally biased region" description="Polar residues" evidence="2">
    <location>
        <begin position="106"/>
        <end position="137"/>
    </location>
</feature>
<organism evidence="5 6">
    <name type="scientific">Brassica oleracea var. oleracea</name>
    <dbReference type="NCBI Taxonomy" id="109376"/>
    <lineage>
        <taxon>Eukaryota</taxon>
        <taxon>Viridiplantae</taxon>
        <taxon>Streptophyta</taxon>
        <taxon>Embryophyta</taxon>
        <taxon>Tracheophyta</taxon>
        <taxon>Spermatophyta</taxon>
        <taxon>Magnoliopsida</taxon>
        <taxon>eudicotyledons</taxon>
        <taxon>Gunneridae</taxon>
        <taxon>Pentapetalae</taxon>
        <taxon>rosids</taxon>
        <taxon>malvids</taxon>
        <taxon>Brassicales</taxon>
        <taxon>Brassicaceae</taxon>
        <taxon>Brassiceae</taxon>
        <taxon>Brassica</taxon>
    </lineage>
</organism>
<dbReference type="Gene3D" id="3.40.50.300">
    <property type="entry name" value="P-loop containing nucleotide triphosphate hydrolases"/>
    <property type="match status" value="1"/>
</dbReference>
<keyword evidence="1" id="KW-0378">Hydrolase</keyword>
<reference evidence="5 6" key="1">
    <citation type="journal article" date="2014" name="Genome Biol.">
        <title>Transcriptome and methylome profiling reveals relics of genome dominance in the mesopolyploid Brassica oleracea.</title>
        <authorList>
            <person name="Parkin I.A."/>
            <person name="Koh C."/>
            <person name="Tang H."/>
            <person name="Robinson S.J."/>
            <person name="Kagale S."/>
            <person name="Clarke W.E."/>
            <person name="Town C.D."/>
            <person name="Nixon J."/>
            <person name="Krishnakumar V."/>
            <person name="Bidwell S.L."/>
            <person name="Denoeud F."/>
            <person name="Belcram H."/>
            <person name="Links M.G."/>
            <person name="Just J."/>
            <person name="Clarke C."/>
            <person name="Bender T."/>
            <person name="Huebert T."/>
            <person name="Mason A.S."/>
            <person name="Pires J.C."/>
            <person name="Barker G."/>
            <person name="Moore J."/>
            <person name="Walley P.G."/>
            <person name="Manoli S."/>
            <person name="Batley J."/>
            <person name="Edwards D."/>
            <person name="Nelson M.N."/>
            <person name="Wang X."/>
            <person name="Paterson A.H."/>
            <person name="King G."/>
            <person name="Bancroft I."/>
            <person name="Chalhoub B."/>
            <person name="Sharpe A.G."/>
        </authorList>
    </citation>
    <scope>NUCLEOTIDE SEQUENCE</scope>
    <source>
        <strain evidence="5 6">cv. TO1000</strain>
    </source>
</reference>
<dbReference type="InterPro" id="IPR010285">
    <property type="entry name" value="DNA_helicase_pif1-like_DEAD"/>
</dbReference>
<dbReference type="HOGENOM" id="CLU_001324_0_0_1"/>
<evidence type="ECO:0000259" key="3">
    <source>
        <dbReference type="Pfam" id="PF05970"/>
    </source>
</evidence>
<dbReference type="GO" id="GO:0000723">
    <property type="term" value="P:telomere maintenance"/>
    <property type="evidence" value="ECO:0007669"/>
    <property type="project" value="InterPro"/>
</dbReference>
<keyword evidence="1" id="KW-0347">Helicase</keyword>
<protein>
    <recommendedName>
        <fullName evidence="1">ATP-dependent DNA helicase</fullName>
        <ecNumber evidence="1">5.6.2.3</ecNumber>
    </recommendedName>
</protein>
<feature type="region of interest" description="Disordered" evidence="2">
    <location>
        <begin position="194"/>
        <end position="237"/>
    </location>
</feature>
<evidence type="ECO:0000313" key="6">
    <source>
        <dbReference type="Proteomes" id="UP000032141"/>
    </source>
</evidence>
<dbReference type="EnsemblPlants" id="Bo7g031450.1">
    <property type="protein sequence ID" value="Bo7g031450.1"/>
    <property type="gene ID" value="Bo7g031450"/>
</dbReference>
<dbReference type="Pfam" id="PF14214">
    <property type="entry name" value="Helitron_like_N"/>
    <property type="match status" value="1"/>
</dbReference>
<keyword evidence="6" id="KW-1185">Reference proteome</keyword>
<keyword evidence="1" id="KW-0233">DNA recombination</keyword>
<evidence type="ECO:0000256" key="1">
    <source>
        <dbReference type="RuleBase" id="RU363044"/>
    </source>
</evidence>
<dbReference type="InterPro" id="IPR027417">
    <property type="entry name" value="P-loop_NTPase"/>
</dbReference>
<keyword evidence="1" id="KW-0547">Nucleotide-binding</keyword>
<evidence type="ECO:0000259" key="4">
    <source>
        <dbReference type="Pfam" id="PF14214"/>
    </source>
</evidence>
<keyword evidence="1" id="KW-0067">ATP-binding</keyword>
<dbReference type="CDD" id="cd18809">
    <property type="entry name" value="SF1_C_RecD"/>
    <property type="match status" value="1"/>
</dbReference>
<feature type="compositionally biased region" description="Polar residues" evidence="2">
    <location>
        <begin position="31"/>
        <end position="43"/>
    </location>
</feature>
<dbReference type="OMA" id="RENECHP"/>
<feature type="compositionally biased region" description="Basic and acidic residues" evidence="2">
    <location>
        <begin position="194"/>
        <end position="209"/>
    </location>
</feature>
<dbReference type="Proteomes" id="UP000032141">
    <property type="component" value="Chromosome C7"/>
</dbReference>
<comment type="cofactor">
    <cofactor evidence="1">
        <name>Mg(2+)</name>
        <dbReference type="ChEBI" id="CHEBI:18420"/>
    </cofactor>
</comment>
<dbReference type="PANTHER" id="PTHR10492:SF101">
    <property type="entry name" value="ATP-DEPENDENT DNA HELICASE"/>
    <property type="match status" value="1"/>
</dbReference>
<dbReference type="eggNOG" id="KOG0987">
    <property type="taxonomic scope" value="Eukaryota"/>
</dbReference>
<sequence>MAQRLRYKRKRTTNSIEGELIIISDITNQVPSGTTHTPQSYLTPTHDERTRANTRIHPTTTPTGTKTDDQVKGNPCASAKRLRKNDSFSSRSNLHTPPTSFPTSSIPLSDTTDVSPSVRTQTQQEGLTPTFESSKSRLTAKEKGKGKAVACGKKSKTVHAIETEGVGLHVDGYSSEENDESIYHDYEGAYEVEGEQHYDCSSEESDTKSESNVNFDMFSKESDTVGPSRRKTSSKGKNKAVYIDEGDATHKCEHCGAIMWYGERINRKRYARKPKFSMCCGHGQVQLPLLKESPAILKRFLTEDDEMSRYFRENIRVINMVFSFTSLGGKVDRSVKKGIGPQMFQLQGENYHLMGSLKPSNGEPKFGQLYIVDTEIEIVNRSGILGKYKKSTEKARKEELRKNVIHALMAMLDECNPYVHQFRSARDRFDTNPDQTFHMRITSSREKDGRTYDTPTASKVAALIPGDFNLDMDKRDIVLQEKQTGWLKRISEIHPAYLALQYPLIFAYGEDGFRLGIQKRETDATAKLKRKALSMRQWYAFRLQERENECHPLLHSRRLFQQFLVDGYTTIEANRLFYLRMNQKSLRSDSYDSIQQAENSGKTDMHEQGSRFVLPASFTGGARYMKNMYLNAMAICKYFGFPDYFITFMCNPKWPEITRHLQPRKLSAEDRPEILSRIFKIKLESLMTDLTDKQLLGKTSSAMYTIEFQKRGLPHAHILLFMHSNSKIRTNDDIDKIISAEIPDKEKEPELYEVVKDMMIHGPCGAVNLNSPCMENGQCSKQYPKTHVEKTSVNKEGFPVYRRRKEGNGFIEKKGFKCDNTHVIPYNKELSLRYRAHINVEWCNQNGADRVTVAVEPPDNGSSKENNSVPADVSEVARTLTLAEIPTMFTWNKKEKKFHDRKKGFSIGRINYAPRKIEEAYYMRVLLNIVKGPFEDKDIRTFNGVVYETYKETCFARGLLEDDQEYIDELVRTSFTGSASYMRHAFVIMLMSGTLSKPEEVWEKNWEFFSEDIQYKRRQQLHRPDLCLSDDEKKEAALIEIEKILKNNGTSLANWTSMPQPLPDIINENVLIMDELSYNREELKADHDRDFPKLTDEQRKIYDEITDAVFTKKGGVFFVYGFGGTGKTFLWKLLSAAIRMRGEICLNVASSGIASLLLPGGRTAHSRFGIPINPDEFSYCNLVPGTDQADLVKEASLIIWDEAPMMSKHCFESLDRSMAYIIGKKDNRPFAGKVVVLGGDFRQVLPVIHGAGRPEIVLESLNSSYLWKHVQVLEPTKNMRLMSNDLTPEDAKELKEFSQWILDVGDGKIGDGNDGEALITIPDEFLILDADDPIDSISKAVYGDAVSLLQNREPKFFQERAILCPTNEDVNMINQHMLDKLPGEEKFYLSSDSIDSSDRLSKNDQALTPDFLNKIKASGGLMNGTRLQITEMYDFMIQAKVITEEKVGHTVFLPRLSITPSDKKLPFKMKRRQLPIAVAFAITINKSQGQSLSEVGLFLSRPVFSHGQLYVAISRVASKKGQKILIVDAEGKPQRQTMNVVFKEIFANL</sequence>
<evidence type="ECO:0000256" key="2">
    <source>
        <dbReference type="SAM" id="MobiDB-lite"/>
    </source>
</evidence>
<comment type="similarity">
    <text evidence="1">Belongs to the helicase family.</text>
</comment>
<name>A0A0D3D4V7_BRAOL</name>
<evidence type="ECO:0000313" key="5">
    <source>
        <dbReference type="EnsemblPlants" id="Bo7g031450.1"/>
    </source>
</evidence>
<feature type="compositionally biased region" description="Basic residues" evidence="2">
    <location>
        <begin position="228"/>
        <end position="237"/>
    </location>
</feature>
<dbReference type="Gramene" id="Bo7g031450.1">
    <property type="protein sequence ID" value="Bo7g031450.1"/>
    <property type="gene ID" value="Bo7g031450"/>
</dbReference>
<feature type="region of interest" description="Disordered" evidence="2">
    <location>
        <begin position="31"/>
        <end position="143"/>
    </location>
</feature>
<dbReference type="STRING" id="109376.A0A0D3D4V7"/>
<dbReference type="Pfam" id="PF05970">
    <property type="entry name" value="PIF1"/>
    <property type="match status" value="1"/>
</dbReference>
<feature type="domain" description="DNA helicase Pif1-like DEAD-box helicase" evidence="3">
    <location>
        <begin position="1093"/>
        <end position="1313"/>
    </location>
</feature>
<dbReference type="GO" id="GO:0006310">
    <property type="term" value="P:DNA recombination"/>
    <property type="evidence" value="ECO:0007669"/>
    <property type="project" value="UniProtKB-KW"/>
</dbReference>
<feature type="compositionally biased region" description="Low complexity" evidence="2">
    <location>
        <begin position="96"/>
        <end position="105"/>
    </location>
</feature>
<dbReference type="InterPro" id="IPR025476">
    <property type="entry name" value="Helitron_helicase-like"/>
</dbReference>
<dbReference type="GO" id="GO:0006281">
    <property type="term" value="P:DNA repair"/>
    <property type="evidence" value="ECO:0007669"/>
    <property type="project" value="UniProtKB-KW"/>
</dbReference>
<keyword evidence="1" id="KW-0234">DNA repair</keyword>
<keyword evidence="1" id="KW-0227">DNA damage</keyword>
<feature type="domain" description="Helitron helicase-like" evidence="4">
    <location>
        <begin position="538"/>
        <end position="720"/>
    </location>
</feature>
<accession>A0A0D3D4V7</accession>
<dbReference type="SUPFAM" id="SSF52540">
    <property type="entry name" value="P-loop containing nucleoside triphosphate hydrolases"/>
    <property type="match status" value="2"/>
</dbReference>
<comment type="catalytic activity">
    <reaction evidence="1">
        <text>ATP + H2O = ADP + phosphate + H(+)</text>
        <dbReference type="Rhea" id="RHEA:13065"/>
        <dbReference type="ChEBI" id="CHEBI:15377"/>
        <dbReference type="ChEBI" id="CHEBI:15378"/>
        <dbReference type="ChEBI" id="CHEBI:30616"/>
        <dbReference type="ChEBI" id="CHEBI:43474"/>
        <dbReference type="ChEBI" id="CHEBI:456216"/>
        <dbReference type="EC" id="5.6.2.3"/>
    </reaction>
</comment>
<proteinExistence type="inferred from homology"/>
<dbReference type="GO" id="GO:0005524">
    <property type="term" value="F:ATP binding"/>
    <property type="evidence" value="ECO:0007669"/>
    <property type="project" value="UniProtKB-KW"/>
</dbReference>
<dbReference type="PANTHER" id="PTHR10492">
    <property type="match status" value="1"/>
</dbReference>
<dbReference type="GO" id="GO:0043139">
    <property type="term" value="F:5'-3' DNA helicase activity"/>
    <property type="evidence" value="ECO:0007669"/>
    <property type="project" value="UniProtKB-EC"/>
</dbReference>
<reference evidence="5" key="2">
    <citation type="submission" date="2015-03" db="UniProtKB">
        <authorList>
            <consortium name="EnsemblPlants"/>
        </authorList>
    </citation>
    <scope>IDENTIFICATION</scope>
</reference>